<dbReference type="AlphaFoldDB" id="A0A6C0HEH8"/>
<sequence length="192" mass="23150">MKRRKIVLEESLNEYELFWKNIKQKQKLTQLQKYELNNSPEYIKEFIKLGGGPKMGSICEQFAKHKFSCLKKRDNSEGKTGYDHLVEKNRKKLYIEQKSSGHWSTDDYKWQHIEPEHKWDILLLCGIDYTEIKFWIMNRKIFNELVLEEKICNQGNKTKQSSEGMWFNYSDVKDELIEVTNNDDLYDKLFYN</sequence>
<accession>A0A6C0HEH8</accession>
<proteinExistence type="predicted"/>
<dbReference type="EMBL" id="MN739937">
    <property type="protein sequence ID" value="QHT78780.1"/>
    <property type="molecule type" value="Genomic_DNA"/>
</dbReference>
<reference evidence="1" key="1">
    <citation type="journal article" date="2020" name="Nature">
        <title>Giant virus diversity and host interactions through global metagenomics.</title>
        <authorList>
            <person name="Schulz F."/>
            <person name="Roux S."/>
            <person name="Paez-Espino D."/>
            <person name="Jungbluth S."/>
            <person name="Walsh D.A."/>
            <person name="Denef V.J."/>
            <person name="McMahon K.D."/>
            <person name="Konstantinidis K.T."/>
            <person name="Eloe-Fadrosh E.A."/>
            <person name="Kyrpides N.C."/>
            <person name="Woyke T."/>
        </authorList>
    </citation>
    <scope>NUCLEOTIDE SEQUENCE</scope>
    <source>
        <strain evidence="1">GVMAG-M-3300023179-92</strain>
    </source>
</reference>
<protein>
    <submittedName>
        <fullName evidence="1">Uncharacterized protein</fullName>
    </submittedName>
</protein>
<name>A0A6C0HEH8_9ZZZZ</name>
<organism evidence="1">
    <name type="scientific">viral metagenome</name>
    <dbReference type="NCBI Taxonomy" id="1070528"/>
    <lineage>
        <taxon>unclassified sequences</taxon>
        <taxon>metagenomes</taxon>
        <taxon>organismal metagenomes</taxon>
    </lineage>
</organism>
<evidence type="ECO:0000313" key="1">
    <source>
        <dbReference type="EMBL" id="QHT78780.1"/>
    </source>
</evidence>